<keyword evidence="1" id="KW-1133">Transmembrane helix</keyword>
<sequence length="296" mass="35354">MKLLMLDILDNEKIFPVVISTITTIVVFFLTLLTKNFIDTRILRSKLNTEHKFDQRKKIKEVLAKHKVHLLSACEDFNYRMWNFANNHNNNWLKVNGNYLDRNTYYFQSFIYRLLAVLAWSKKIQKDMIYLDTTIASKEDLDFIKILNIFPCMFCDLTFLEGLQANTNNTDHFYKNEFDHYAYYLITDDGIKSFSTYLDELSTSGSKLNHLFLFFDGMSPLESRKRWDRCHLFQITVIAFLNNYGYDFQKTDPEKFKEILNLPKRSSYLPNYFKLLDDYCLMHNKKIKELKKIAKV</sequence>
<dbReference type="STRING" id="1121898.GCA_000422725_03460"/>
<name>A0A0A2MJS1_9FLAO</name>
<accession>A0A0A2MJS1</accession>
<feature type="transmembrane region" description="Helical" evidence="1">
    <location>
        <begin position="14"/>
        <end position="34"/>
    </location>
</feature>
<comment type="caution">
    <text evidence="2">The sequence shown here is derived from an EMBL/GenBank/DDBJ whole genome shotgun (WGS) entry which is preliminary data.</text>
</comment>
<dbReference type="eggNOG" id="ENOG50331VV">
    <property type="taxonomic scope" value="Bacteria"/>
</dbReference>
<evidence type="ECO:0000256" key="1">
    <source>
        <dbReference type="SAM" id="Phobius"/>
    </source>
</evidence>
<protein>
    <submittedName>
        <fullName evidence="2">Uncharacterized protein</fullName>
    </submittedName>
</protein>
<dbReference type="AlphaFoldDB" id="A0A0A2MJS1"/>
<dbReference type="OrthoDB" id="5190630at2"/>
<dbReference type="RefSeq" id="WP_026991428.1">
    <property type="nucleotide sequence ID" value="NZ_AUGP01000029.1"/>
</dbReference>
<evidence type="ECO:0000313" key="3">
    <source>
        <dbReference type="Proteomes" id="UP000030111"/>
    </source>
</evidence>
<proteinExistence type="predicted"/>
<dbReference type="Proteomes" id="UP000030111">
    <property type="component" value="Unassembled WGS sequence"/>
</dbReference>
<keyword evidence="1" id="KW-0812">Transmembrane</keyword>
<dbReference type="EMBL" id="JRLY01000009">
    <property type="protein sequence ID" value="KGO92539.1"/>
    <property type="molecule type" value="Genomic_DNA"/>
</dbReference>
<reference evidence="2 3" key="1">
    <citation type="submission" date="2013-09" db="EMBL/GenBank/DDBJ databases">
        <authorList>
            <person name="Zeng Z."/>
            <person name="Chen C."/>
        </authorList>
    </citation>
    <scope>NUCLEOTIDE SEQUENCE [LARGE SCALE GENOMIC DNA]</scope>
    <source>
        <strain evidence="2 3">WB 4.1-42</strain>
    </source>
</reference>
<gene>
    <name evidence="2" type="ORF">Q766_12215</name>
</gene>
<organism evidence="2 3">
    <name type="scientific">Flavobacterium subsaxonicum WB 4.1-42 = DSM 21790</name>
    <dbReference type="NCBI Taxonomy" id="1121898"/>
    <lineage>
        <taxon>Bacteria</taxon>
        <taxon>Pseudomonadati</taxon>
        <taxon>Bacteroidota</taxon>
        <taxon>Flavobacteriia</taxon>
        <taxon>Flavobacteriales</taxon>
        <taxon>Flavobacteriaceae</taxon>
        <taxon>Flavobacterium</taxon>
    </lineage>
</organism>
<keyword evidence="1" id="KW-0472">Membrane</keyword>
<evidence type="ECO:0000313" key="2">
    <source>
        <dbReference type="EMBL" id="KGO92539.1"/>
    </source>
</evidence>
<keyword evidence="3" id="KW-1185">Reference proteome</keyword>